<dbReference type="AlphaFoldDB" id="A0A1C4CVZ5"/>
<dbReference type="Proteomes" id="UP000242818">
    <property type="component" value="Unassembled WGS sequence"/>
</dbReference>
<evidence type="ECO:0000313" key="3">
    <source>
        <dbReference type="EMBL" id="SCC23210.1"/>
    </source>
</evidence>
<name>A0A1C4CVZ5_9BACT</name>
<proteinExistence type="predicted"/>
<dbReference type="Pfam" id="PF04773">
    <property type="entry name" value="FecR"/>
    <property type="match status" value="1"/>
</dbReference>
<dbReference type="OrthoDB" id="643763at2"/>
<dbReference type="InterPro" id="IPR012373">
    <property type="entry name" value="Ferrdict_sens_TM"/>
</dbReference>
<dbReference type="STRING" id="1335309.GA0116948_104326"/>
<sequence length="321" mass="36163">MENEQYTIVIDHLSDPGNQEKQAALQAWLDESADNCTLYNELKAVWDASTQLPSLSFDKATEWETLRRELQMAPTHKVYPLQATRNKWWRIAAVALPLLVLGSYVLLHRQQEQWQAYTAKGNTIDSLHLPDGSVVYLQPGTALTYNLHGTSRQVKLQTGEAFFDVIKDEQHPFSLQVPDATISVLGTAFNVKTAPGYSDVTVRDGKVSVGIDNQSPVILIAGNMAVVAQHSVHKQPGDYSYRYGWTSHDLAFTDQPVSTVLKTLEQYYQVRLQLQDTSLLHNRITIRFNQLPLPEALLVMGEMLDLQAKPLTTHAYLFTNK</sequence>
<protein>
    <submittedName>
        <fullName evidence="3">FecR family protein</fullName>
    </submittedName>
</protein>
<feature type="domain" description="Protein FecR C-terminal" evidence="2">
    <location>
        <begin position="250"/>
        <end position="306"/>
    </location>
</feature>
<reference evidence="3 4" key="1">
    <citation type="submission" date="2016-08" db="EMBL/GenBank/DDBJ databases">
        <authorList>
            <person name="Seilhamer J.J."/>
        </authorList>
    </citation>
    <scope>NUCLEOTIDE SEQUENCE [LARGE SCALE GENOMIC DNA]</scope>
    <source>
        <strain evidence="3 4">A37T2</strain>
    </source>
</reference>
<evidence type="ECO:0000313" key="4">
    <source>
        <dbReference type="Proteomes" id="UP000242818"/>
    </source>
</evidence>
<dbReference type="PANTHER" id="PTHR30273:SF2">
    <property type="entry name" value="PROTEIN FECR"/>
    <property type="match status" value="1"/>
</dbReference>
<dbReference type="PIRSF" id="PIRSF018266">
    <property type="entry name" value="FecR"/>
    <property type="match status" value="1"/>
</dbReference>
<evidence type="ECO:0000259" key="2">
    <source>
        <dbReference type="Pfam" id="PF16344"/>
    </source>
</evidence>
<dbReference type="RefSeq" id="WP_089711094.1">
    <property type="nucleotide sequence ID" value="NZ_FMAR01000004.1"/>
</dbReference>
<dbReference type="GO" id="GO:0016989">
    <property type="term" value="F:sigma factor antagonist activity"/>
    <property type="evidence" value="ECO:0007669"/>
    <property type="project" value="TreeGrafter"/>
</dbReference>
<dbReference type="Gene3D" id="3.55.50.30">
    <property type="match status" value="1"/>
</dbReference>
<gene>
    <name evidence="3" type="ORF">GA0116948_104326</name>
</gene>
<organism evidence="3 4">
    <name type="scientific">Chitinophaga costaii</name>
    <dbReference type="NCBI Taxonomy" id="1335309"/>
    <lineage>
        <taxon>Bacteria</taxon>
        <taxon>Pseudomonadati</taxon>
        <taxon>Bacteroidota</taxon>
        <taxon>Chitinophagia</taxon>
        <taxon>Chitinophagales</taxon>
        <taxon>Chitinophagaceae</taxon>
        <taxon>Chitinophaga</taxon>
    </lineage>
</organism>
<dbReference type="EMBL" id="FMAR01000004">
    <property type="protein sequence ID" value="SCC23210.1"/>
    <property type="molecule type" value="Genomic_DNA"/>
</dbReference>
<dbReference type="InterPro" id="IPR006860">
    <property type="entry name" value="FecR"/>
</dbReference>
<dbReference type="PANTHER" id="PTHR30273">
    <property type="entry name" value="PERIPLASMIC SIGNAL SENSOR AND SIGMA FACTOR ACTIVATOR FECR-RELATED"/>
    <property type="match status" value="1"/>
</dbReference>
<accession>A0A1C4CVZ5</accession>
<dbReference type="Pfam" id="PF16344">
    <property type="entry name" value="FecR_C"/>
    <property type="match status" value="1"/>
</dbReference>
<dbReference type="InterPro" id="IPR032508">
    <property type="entry name" value="FecR_C"/>
</dbReference>
<dbReference type="Gene3D" id="2.60.120.1440">
    <property type="match status" value="1"/>
</dbReference>
<keyword evidence="4" id="KW-1185">Reference proteome</keyword>
<feature type="domain" description="FecR protein" evidence="1">
    <location>
        <begin position="122"/>
        <end position="207"/>
    </location>
</feature>
<evidence type="ECO:0000259" key="1">
    <source>
        <dbReference type="Pfam" id="PF04773"/>
    </source>
</evidence>